<evidence type="ECO:0000256" key="8">
    <source>
        <dbReference type="ARBA" id="ARBA00023080"/>
    </source>
</evidence>
<evidence type="ECO:0000256" key="4">
    <source>
        <dbReference type="ARBA" id="ARBA00022723"/>
    </source>
</evidence>
<accession>A0A9E7GFH9</accession>
<reference evidence="9" key="1">
    <citation type="submission" date="2022-05" db="EMBL/GenBank/DDBJ databases">
        <title>The Musa troglodytarum L. genome provides insights into the mechanism of non-climacteric behaviour and enrichment of carotenoids.</title>
        <authorList>
            <person name="Wang J."/>
        </authorList>
    </citation>
    <scope>NUCLEOTIDE SEQUENCE</scope>
    <source>
        <tissue evidence="9">Leaf</tissue>
    </source>
</reference>
<evidence type="ECO:0000313" key="9">
    <source>
        <dbReference type="EMBL" id="URE14444.1"/>
    </source>
</evidence>
<dbReference type="SUPFAM" id="SSF56784">
    <property type="entry name" value="HAD-like"/>
    <property type="match status" value="1"/>
</dbReference>
<dbReference type="InterPro" id="IPR006434">
    <property type="entry name" value="Pyrimidine_nucleotidase_eu"/>
</dbReference>
<evidence type="ECO:0000256" key="7">
    <source>
        <dbReference type="ARBA" id="ARBA00022842"/>
    </source>
</evidence>
<evidence type="ECO:0000256" key="6">
    <source>
        <dbReference type="ARBA" id="ARBA00022801"/>
    </source>
</evidence>
<proteinExistence type="inferred from homology"/>
<dbReference type="GO" id="GO:0000287">
    <property type="term" value="F:magnesium ion binding"/>
    <property type="evidence" value="ECO:0007669"/>
    <property type="project" value="InterPro"/>
</dbReference>
<dbReference type="GO" id="GO:0005737">
    <property type="term" value="C:cytoplasm"/>
    <property type="evidence" value="ECO:0007669"/>
    <property type="project" value="InterPro"/>
</dbReference>
<dbReference type="InterPro" id="IPR036412">
    <property type="entry name" value="HAD-like_sf"/>
</dbReference>
<dbReference type="PANTHER" id="PTHR13045:SF0">
    <property type="entry name" value="7-METHYLGUANOSINE PHOSPHATE-SPECIFIC 5'-NUCLEOTIDASE"/>
    <property type="match status" value="1"/>
</dbReference>
<evidence type="ECO:0000256" key="5">
    <source>
        <dbReference type="ARBA" id="ARBA00022741"/>
    </source>
</evidence>
<evidence type="ECO:0000256" key="3">
    <source>
        <dbReference type="ARBA" id="ARBA00012643"/>
    </source>
</evidence>
<dbReference type="GO" id="GO:0009117">
    <property type="term" value="P:nucleotide metabolic process"/>
    <property type="evidence" value="ECO:0007669"/>
    <property type="project" value="UniProtKB-KW"/>
</dbReference>
<name>A0A9E7GFH9_9LILI</name>
<evidence type="ECO:0000256" key="2">
    <source>
        <dbReference type="ARBA" id="ARBA00008389"/>
    </source>
</evidence>
<comment type="similarity">
    <text evidence="2">Belongs to the pyrimidine 5'-nucleotidase family.</text>
</comment>
<evidence type="ECO:0000256" key="1">
    <source>
        <dbReference type="ARBA" id="ARBA00000815"/>
    </source>
</evidence>
<dbReference type="PANTHER" id="PTHR13045">
    <property type="entry name" value="5'-NUCLEOTIDASE"/>
    <property type="match status" value="1"/>
</dbReference>
<dbReference type="InterPro" id="IPR023214">
    <property type="entry name" value="HAD_sf"/>
</dbReference>
<keyword evidence="4" id="KW-0479">Metal-binding</keyword>
<dbReference type="GO" id="GO:0000166">
    <property type="term" value="F:nucleotide binding"/>
    <property type="evidence" value="ECO:0007669"/>
    <property type="project" value="UniProtKB-KW"/>
</dbReference>
<dbReference type="EMBL" id="CP097509">
    <property type="protein sequence ID" value="URE14444.1"/>
    <property type="molecule type" value="Genomic_DNA"/>
</dbReference>
<gene>
    <name evidence="9" type="ORF">MUK42_10582</name>
</gene>
<protein>
    <recommendedName>
        <fullName evidence="3">5'-nucleotidase</fullName>
        <ecNumber evidence="3">3.1.3.5</ecNumber>
    </recommendedName>
</protein>
<keyword evidence="5" id="KW-0547">Nucleotide-binding</keyword>
<dbReference type="Gene3D" id="3.40.50.1000">
    <property type="entry name" value="HAD superfamily/HAD-like"/>
    <property type="match status" value="1"/>
</dbReference>
<dbReference type="AlphaFoldDB" id="A0A9E7GFH9"/>
<dbReference type="EC" id="3.1.3.5" evidence="3"/>
<keyword evidence="6" id="KW-0378">Hydrolase</keyword>
<comment type="catalytic activity">
    <reaction evidence="1">
        <text>a ribonucleoside 5'-phosphate + H2O = a ribonucleoside + phosphate</text>
        <dbReference type="Rhea" id="RHEA:12484"/>
        <dbReference type="ChEBI" id="CHEBI:15377"/>
        <dbReference type="ChEBI" id="CHEBI:18254"/>
        <dbReference type="ChEBI" id="CHEBI:43474"/>
        <dbReference type="ChEBI" id="CHEBI:58043"/>
        <dbReference type="EC" id="3.1.3.5"/>
    </reaction>
</comment>
<dbReference type="Proteomes" id="UP001055439">
    <property type="component" value="Chromosome 7"/>
</dbReference>
<organism evidence="9 10">
    <name type="scientific">Musa troglodytarum</name>
    <name type="common">fe'i banana</name>
    <dbReference type="NCBI Taxonomy" id="320322"/>
    <lineage>
        <taxon>Eukaryota</taxon>
        <taxon>Viridiplantae</taxon>
        <taxon>Streptophyta</taxon>
        <taxon>Embryophyta</taxon>
        <taxon>Tracheophyta</taxon>
        <taxon>Spermatophyta</taxon>
        <taxon>Magnoliopsida</taxon>
        <taxon>Liliopsida</taxon>
        <taxon>Zingiberales</taxon>
        <taxon>Musaceae</taxon>
        <taxon>Musa</taxon>
    </lineage>
</organism>
<sequence length="271" mass="31218">MKFRSNNVESRFIRETRAEEEATNSVTVSPPGVAVRDPEALEYKKSTIRSAAPSILQPSDSIVFLLFSERSVPVLVLSAGIADIIEEVFRQKLHRSFENIRVVSNRMVFYEKGHLVADKVITWKNEPPWDMAAPIQDRLKASNGLTRHRLAHLGLRLEVSLLWDRGMVEDMNLWPCLQQWETHKVRRTMSLISSHSFGLWLPAISQVYLVLLKCKWRSILKLRSFKCIRVQQESMNPNFEVPRYLSLIQVEWIGGPVPSSSPACRWHFAKP</sequence>
<keyword evidence="7" id="KW-0460">Magnesium</keyword>
<dbReference type="OrthoDB" id="667577at2759"/>
<keyword evidence="10" id="KW-1185">Reference proteome</keyword>
<keyword evidence="8" id="KW-0546">Nucleotide metabolism</keyword>
<dbReference type="Pfam" id="PF05822">
    <property type="entry name" value="UMPH-1"/>
    <property type="match status" value="1"/>
</dbReference>
<evidence type="ECO:0000313" key="10">
    <source>
        <dbReference type="Proteomes" id="UP001055439"/>
    </source>
</evidence>
<dbReference type="GO" id="GO:0008253">
    <property type="term" value="F:5'-nucleotidase activity"/>
    <property type="evidence" value="ECO:0007669"/>
    <property type="project" value="UniProtKB-EC"/>
</dbReference>